<accession>A0A8A7KJC0</accession>
<evidence type="ECO:0000256" key="1">
    <source>
        <dbReference type="ARBA" id="ARBA00004141"/>
    </source>
</evidence>
<dbReference type="InterPro" id="IPR046342">
    <property type="entry name" value="CBS_dom_sf"/>
</dbReference>
<dbReference type="SUPFAM" id="SSF54631">
    <property type="entry name" value="CBS-domain pair"/>
    <property type="match status" value="1"/>
</dbReference>
<dbReference type="KEGG" id="ifn:GM661_08260"/>
<evidence type="ECO:0000256" key="10">
    <source>
        <dbReference type="SAM" id="Phobius"/>
    </source>
</evidence>
<evidence type="ECO:0000259" key="12">
    <source>
        <dbReference type="PROSITE" id="PS51846"/>
    </source>
</evidence>
<dbReference type="Gene3D" id="3.10.580.10">
    <property type="entry name" value="CBS-domain"/>
    <property type="match status" value="1"/>
</dbReference>
<dbReference type="InterPro" id="IPR044751">
    <property type="entry name" value="Ion_transp-like_CBS"/>
</dbReference>
<evidence type="ECO:0000256" key="5">
    <source>
        <dbReference type="ARBA" id="ARBA00022989"/>
    </source>
</evidence>
<dbReference type="PROSITE" id="PS51846">
    <property type="entry name" value="CNNM"/>
    <property type="match status" value="1"/>
</dbReference>
<feature type="transmembrane region" description="Helical" evidence="10">
    <location>
        <begin position="88"/>
        <end position="106"/>
    </location>
</feature>
<protein>
    <submittedName>
        <fullName evidence="13">DUF21 domain-containing protein</fullName>
    </submittedName>
</protein>
<feature type="domain" description="CNNM transmembrane" evidence="12">
    <location>
        <begin position="1"/>
        <end position="182"/>
    </location>
</feature>
<keyword evidence="6 8" id="KW-0129">CBS domain</keyword>
<dbReference type="SUPFAM" id="SSF56176">
    <property type="entry name" value="FAD-binding/transporter-associated domain-like"/>
    <property type="match status" value="1"/>
</dbReference>
<evidence type="ECO:0000256" key="9">
    <source>
        <dbReference type="PROSITE-ProRule" id="PRU01193"/>
    </source>
</evidence>
<name>A0A8A7KJC0_9FIRM</name>
<dbReference type="FunFam" id="3.10.580.10:FF:000002">
    <property type="entry name" value="Magnesium/cobalt efflux protein CorC"/>
    <property type="match status" value="1"/>
</dbReference>
<dbReference type="PROSITE" id="PS51371">
    <property type="entry name" value="CBS"/>
    <property type="match status" value="2"/>
</dbReference>
<feature type="transmembrane region" description="Helical" evidence="10">
    <location>
        <begin position="126"/>
        <end position="149"/>
    </location>
</feature>
<dbReference type="PANTHER" id="PTHR22777:SF17">
    <property type="entry name" value="UPF0053 PROTEIN SLL0260"/>
    <property type="match status" value="1"/>
</dbReference>
<feature type="domain" description="CBS" evidence="11">
    <location>
        <begin position="201"/>
        <end position="261"/>
    </location>
</feature>
<dbReference type="PANTHER" id="PTHR22777">
    <property type="entry name" value="HEMOLYSIN-RELATED"/>
    <property type="match status" value="1"/>
</dbReference>
<comment type="subcellular location">
    <subcellularLocation>
        <location evidence="1">Membrane</location>
        <topology evidence="1">Multi-pass membrane protein</topology>
    </subcellularLocation>
</comment>
<feature type="domain" description="CBS" evidence="11">
    <location>
        <begin position="266"/>
        <end position="323"/>
    </location>
</feature>
<dbReference type="Pfam" id="PF00571">
    <property type="entry name" value="CBS"/>
    <property type="match status" value="2"/>
</dbReference>
<dbReference type="InterPro" id="IPR036318">
    <property type="entry name" value="FAD-bd_PCMH-like_sf"/>
</dbReference>
<dbReference type="SMART" id="SM01091">
    <property type="entry name" value="CorC_HlyC"/>
    <property type="match status" value="1"/>
</dbReference>
<evidence type="ECO:0000256" key="8">
    <source>
        <dbReference type="PROSITE-ProRule" id="PRU00703"/>
    </source>
</evidence>
<feature type="transmembrane region" description="Helical" evidence="10">
    <location>
        <begin position="57"/>
        <end position="81"/>
    </location>
</feature>
<dbReference type="InterPro" id="IPR016169">
    <property type="entry name" value="FAD-bd_PCMH_sub2"/>
</dbReference>
<dbReference type="Pfam" id="PF01595">
    <property type="entry name" value="CNNM"/>
    <property type="match status" value="1"/>
</dbReference>
<evidence type="ECO:0000313" key="13">
    <source>
        <dbReference type="EMBL" id="QTL97972.1"/>
    </source>
</evidence>
<dbReference type="GO" id="GO:0016020">
    <property type="term" value="C:membrane"/>
    <property type="evidence" value="ECO:0007669"/>
    <property type="project" value="UniProtKB-SubCell"/>
</dbReference>
<dbReference type="InterPro" id="IPR000644">
    <property type="entry name" value="CBS_dom"/>
</dbReference>
<dbReference type="GO" id="GO:0050660">
    <property type="term" value="F:flavin adenine dinucleotide binding"/>
    <property type="evidence" value="ECO:0007669"/>
    <property type="project" value="InterPro"/>
</dbReference>
<keyword evidence="4" id="KW-0677">Repeat</keyword>
<evidence type="ECO:0000256" key="2">
    <source>
        <dbReference type="ARBA" id="ARBA00006337"/>
    </source>
</evidence>
<keyword evidence="3 9" id="KW-0812">Transmembrane</keyword>
<evidence type="ECO:0000256" key="6">
    <source>
        <dbReference type="ARBA" id="ARBA00023122"/>
    </source>
</evidence>
<proteinExistence type="inferred from homology"/>
<dbReference type="InterPro" id="IPR005170">
    <property type="entry name" value="Transptr-assoc_dom"/>
</dbReference>
<comment type="similarity">
    <text evidence="2">Belongs to the UPF0053 family.</text>
</comment>
<evidence type="ECO:0000313" key="14">
    <source>
        <dbReference type="Proteomes" id="UP000665020"/>
    </source>
</evidence>
<dbReference type="Pfam" id="PF03471">
    <property type="entry name" value="CorC_HlyC"/>
    <property type="match status" value="1"/>
</dbReference>
<organism evidence="13 14">
    <name type="scientific">Iocasia fonsfrigidae</name>
    <dbReference type="NCBI Taxonomy" id="2682810"/>
    <lineage>
        <taxon>Bacteria</taxon>
        <taxon>Bacillati</taxon>
        <taxon>Bacillota</taxon>
        <taxon>Clostridia</taxon>
        <taxon>Halanaerobiales</taxon>
        <taxon>Halanaerobiaceae</taxon>
        <taxon>Iocasia</taxon>
    </lineage>
</organism>
<evidence type="ECO:0000259" key="11">
    <source>
        <dbReference type="PROSITE" id="PS51371"/>
    </source>
</evidence>
<dbReference type="AlphaFoldDB" id="A0A8A7KJC0"/>
<evidence type="ECO:0000256" key="4">
    <source>
        <dbReference type="ARBA" id="ARBA00022737"/>
    </source>
</evidence>
<evidence type="ECO:0000256" key="7">
    <source>
        <dbReference type="ARBA" id="ARBA00023136"/>
    </source>
</evidence>
<dbReference type="Proteomes" id="UP000665020">
    <property type="component" value="Chromosome"/>
</dbReference>
<dbReference type="InterPro" id="IPR002550">
    <property type="entry name" value="CNNM"/>
</dbReference>
<gene>
    <name evidence="13" type="ORF">GM661_08260</name>
</gene>
<keyword evidence="5 9" id="KW-1133">Transmembrane helix</keyword>
<dbReference type="RefSeq" id="WP_230869576.1">
    <property type="nucleotide sequence ID" value="NZ_CP046640.1"/>
</dbReference>
<dbReference type="Gene3D" id="3.30.465.10">
    <property type="match status" value="1"/>
</dbReference>
<reference evidence="13" key="1">
    <citation type="submission" date="2019-12" db="EMBL/GenBank/DDBJ databases">
        <authorList>
            <person name="zhang j."/>
            <person name="sun C.M."/>
        </authorList>
    </citation>
    <scope>NUCLEOTIDE SEQUENCE</scope>
    <source>
        <strain evidence="13">NS-1</strain>
    </source>
</reference>
<sequence>MIIYLASLLLLFALSAFFSGSETALMSVNRVRIKELSNHGDKKAVLVDKLLKKHTRLLATILIGNNLVNIAASAIATSVAIKLFGNKGVGIATGVVTLIVLIFGEITPKSIGSKKAVKYSKLAAPYLYWMERFLSPVISFFVYLIKLVVGEANPLSSSFLSEEEIRRFVNVSEEEGVIKKTERKMINSIFEFDDTTVREVMIPRIDMVCVDEGIELDDFIRLAVQKGHSRIPVYHNTTDKIKGLIYVKDLLELLITKKKDFVINDFLRPAFFIPESKKINELLTEMKKRKIHIAIVLDEYGGTAGLITIEDLIEEIMGDIQDEYDLEPKQIEFLNDKEMIVDSRIEIDELNEILPEPLSDEDNYKTISGFILYYLGYLPDEGERIVLNDDLLIQVEKTSEHRIERLKIISTSPFNGFDDRE</sequence>
<dbReference type="CDD" id="cd04590">
    <property type="entry name" value="CBS_pair_CorC_HlyC_assoc"/>
    <property type="match status" value="1"/>
</dbReference>
<dbReference type="EMBL" id="CP046640">
    <property type="protein sequence ID" value="QTL97972.1"/>
    <property type="molecule type" value="Genomic_DNA"/>
</dbReference>
<evidence type="ECO:0000256" key="3">
    <source>
        <dbReference type="ARBA" id="ARBA00022692"/>
    </source>
</evidence>
<dbReference type="SMART" id="SM00116">
    <property type="entry name" value="CBS"/>
    <property type="match status" value="2"/>
</dbReference>
<keyword evidence="7 9" id="KW-0472">Membrane</keyword>
<keyword evidence="14" id="KW-1185">Reference proteome</keyword>